<comment type="function">
    <text evidence="11">Catalyzes the hydroxylation of L-kynurenine (L-Kyn) to form 3-hydroxy-L-kynurenine (L-3OHKyn). Required for synthesis of quinolinic acid.</text>
</comment>
<dbReference type="EMBL" id="ML119798">
    <property type="protein sequence ID" value="RPA74159.1"/>
    <property type="molecule type" value="Genomic_DNA"/>
</dbReference>
<evidence type="ECO:0000256" key="8">
    <source>
        <dbReference type="ARBA" id="ARBA00023033"/>
    </source>
</evidence>
<dbReference type="UniPathway" id="UPA00253">
    <property type="reaction ID" value="UER00328"/>
</dbReference>
<dbReference type="InterPro" id="IPR002938">
    <property type="entry name" value="FAD-bd"/>
</dbReference>
<evidence type="ECO:0000256" key="10">
    <source>
        <dbReference type="ARBA" id="ARBA00047818"/>
    </source>
</evidence>
<evidence type="ECO:0000256" key="6">
    <source>
        <dbReference type="ARBA" id="ARBA00022857"/>
    </source>
</evidence>
<keyword evidence="9 11" id="KW-0496">Mitochondrion</keyword>
<keyword evidence="12" id="KW-1133">Transmembrane helix</keyword>
<dbReference type="STRING" id="1160509.A0A3N4HJZ9"/>
<dbReference type="Proteomes" id="UP000275078">
    <property type="component" value="Unassembled WGS sequence"/>
</dbReference>
<evidence type="ECO:0000256" key="4">
    <source>
        <dbReference type="ARBA" id="ARBA00022787"/>
    </source>
</evidence>
<organism evidence="14 15">
    <name type="scientific">Ascobolus immersus RN42</name>
    <dbReference type="NCBI Taxonomy" id="1160509"/>
    <lineage>
        <taxon>Eukaryota</taxon>
        <taxon>Fungi</taxon>
        <taxon>Dikarya</taxon>
        <taxon>Ascomycota</taxon>
        <taxon>Pezizomycotina</taxon>
        <taxon>Pezizomycetes</taxon>
        <taxon>Pezizales</taxon>
        <taxon>Ascobolaceae</taxon>
        <taxon>Ascobolus</taxon>
    </lineage>
</organism>
<feature type="domain" description="FAD-binding" evidence="13">
    <location>
        <begin position="17"/>
        <end position="392"/>
    </location>
</feature>
<comment type="subcellular location">
    <subcellularLocation>
        <location evidence="11">Mitochondrion outer membrane</location>
    </subcellularLocation>
</comment>
<comment type="similarity">
    <text evidence="11">Belongs to the aromatic-ring hydroxylase family. KMO subfamily.</text>
</comment>
<dbReference type="InterPro" id="IPR027545">
    <property type="entry name" value="Kynurenine_monooxygenase"/>
</dbReference>
<keyword evidence="6 11" id="KW-0521">NADP</keyword>
<keyword evidence="15" id="KW-1185">Reference proteome</keyword>
<dbReference type="InterPro" id="IPR036188">
    <property type="entry name" value="FAD/NAD-bd_sf"/>
</dbReference>
<sequence>MTNPSTPAANGTTGKRACVVGAGPVGALSALYLAKDGWDVDVYELRGDLRMPGNKSLNFTKSINLALSERGISGMRAIDETLLKEVLAETIPMYGREVHNTKLPASVVEKRKEAGYQYWTEGEKQEYDCHGRFIRSADRHRLNEQLLERIAKEPNVRLHFNQGLKKMDLDKKVAWFEYSAKDAGENPEVTRVEFDFLLGCDGAHSTVRRLLQKYVRMDYEQTYIDTLWCELEIYPNEVTGDFLIHPNYLHIWPKQTFMFIAIPSPDKTFTCTLFMPQSRFDEIGDSPDGLIAFFERHFPAVIPLIGRDRLIKDYFKNPKLPLISVKCSPYHYKDSCVILGDAAHAMVPFYGQGMNAGFEDVRILFEHIHAHSDLGTALSRYSEARKPNAHSINDLAMTNYVEMRANVTSSIYKARKQVEEFLYDYLPMLGITTQYALVSFSNTPYSQVITHMKWQKRILNTVATALVFGAIGLVAWITWGKRFAGKGDALFAIAKDVWHRVWALL</sequence>
<dbReference type="GO" id="GO:0019805">
    <property type="term" value="P:quinolinate biosynthetic process"/>
    <property type="evidence" value="ECO:0007669"/>
    <property type="project" value="UniProtKB-UniRule"/>
</dbReference>
<evidence type="ECO:0000256" key="2">
    <source>
        <dbReference type="ARBA" id="ARBA00022630"/>
    </source>
</evidence>
<keyword evidence="8 11" id="KW-0503">Monooxygenase</keyword>
<evidence type="ECO:0000313" key="14">
    <source>
        <dbReference type="EMBL" id="RPA74159.1"/>
    </source>
</evidence>
<dbReference type="SUPFAM" id="SSF51905">
    <property type="entry name" value="FAD/NAD(P)-binding domain"/>
    <property type="match status" value="1"/>
</dbReference>
<evidence type="ECO:0000256" key="1">
    <source>
        <dbReference type="ARBA" id="ARBA00001974"/>
    </source>
</evidence>
<dbReference type="HAMAP" id="MF_01971">
    <property type="entry name" value="Kynurenine_monooxygenase"/>
    <property type="match status" value="1"/>
</dbReference>
<evidence type="ECO:0000256" key="9">
    <source>
        <dbReference type="ARBA" id="ARBA00023128"/>
    </source>
</evidence>
<dbReference type="GO" id="GO:0034354">
    <property type="term" value="P:'de novo' NAD+ biosynthetic process from L-tryptophan"/>
    <property type="evidence" value="ECO:0007669"/>
    <property type="project" value="UniProtKB-UniRule"/>
</dbReference>
<protein>
    <recommendedName>
        <fullName evidence="11">Kynurenine 3-monooxygenase</fullName>
        <ecNumber evidence="11">1.14.13.9</ecNumber>
    </recommendedName>
    <alternativeName>
        <fullName evidence="11">Biosynthesis of nicotinic acid protein 4</fullName>
    </alternativeName>
    <alternativeName>
        <fullName evidence="11">Kynurenine 3-hydroxylase</fullName>
    </alternativeName>
</protein>
<dbReference type="GO" id="GO:0071949">
    <property type="term" value="F:FAD binding"/>
    <property type="evidence" value="ECO:0007669"/>
    <property type="project" value="InterPro"/>
</dbReference>
<evidence type="ECO:0000256" key="5">
    <source>
        <dbReference type="ARBA" id="ARBA00022827"/>
    </source>
</evidence>
<dbReference type="FunFam" id="3.50.50.60:FF:000129">
    <property type="entry name" value="Kynurenine 3-monooxygenase"/>
    <property type="match status" value="1"/>
</dbReference>
<dbReference type="GO" id="GO:0070189">
    <property type="term" value="P:kynurenine metabolic process"/>
    <property type="evidence" value="ECO:0007669"/>
    <property type="project" value="TreeGrafter"/>
</dbReference>
<dbReference type="Gene3D" id="3.50.50.60">
    <property type="entry name" value="FAD/NAD(P)-binding domain"/>
    <property type="match status" value="1"/>
</dbReference>
<dbReference type="GO" id="GO:0006569">
    <property type="term" value="P:L-tryptophan catabolic process"/>
    <property type="evidence" value="ECO:0007669"/>
    <property type="project" value="UniProtKB-UniRule"/>
</dbReference>
<evidence type="ECO:0000256" key="3">
    <source>
        <dbReference type="ARBA" id="ARBA00022642"/>
    </source>
</evidence>
<feature type="transmembrane region" description="Helical" evidence="12">
    <location>
        <begin position="458"/>
        <end position="479"/>
    </location>
</feature>
<keyword evidence="7 11" id="KW-0560">Oxidoreductase</keyword>
<dbReference type="GO" id="GO:0043420">
    <property type="term" value="P:anthranilate metabolic process"/>
    <property type="evidence" value="ECO:0007669"/>
    <property type="project" value="UniProtKB-UniRule"/>
</dbReference>
<dbReference type="AlphaFoldDB" id="A0A3N4HJZ9"/>
<keyword evidence="12" id="KW-0812">Transmembrane</keyword>
<comment type="cofactor">
    <cofactor evidence="1 11">
        <name>FAD</name>
        <dbReference type="ChEBI" id="CHEBI:57692"/>
    </cofactor>
</comment>
<proteinExistence type="inferred from homology"/>
<dbReference type="OrthoDB" id="10053569at2759"/>
<name>A0A3N4HJZ9_ASCIM</name>
<evidence type="ECO:0000259" key="13">
    <source>
        <dbReference type="Pfam" id="PF01494"/>
    </source>
</evidence>
<gene>
    <name evidence="11" type="primary">BNA4</name>
    <name evidence="14" type="ORF">BJ508DRAFT_333333</name>
</gene>
<evidence type="ECO:0000256" key="12">
    <source>
        <dbReference type="SAM" id="Phobius"/>
    </source>
</evidence>
<evidence type="ECO:0000256" key="11">
    <source>
        <dbReference type="HAMAP-Rule" id="MF_03018"/>
    </source>
</evidence>
<dbReference type="Pfam" id="PF01494">
    <property type="entry name" value="FAD_binding_3"/>
    <property type="match status" value="1"/>
</dbReference>
<keyword evidence="2 11" id="KW-0285">Flavoprotein</keyword>
<dbReference type="PRINTS" id="PR00420">
    <property type="entry name" value="RNGMNOXGNASE"/>
</dbReference>
<keyword evidence="3 11" id="KW-0662">Pyridine nucleotide biosynthesis</keyword>
<dbReference type="EC" id="1.14.13.9" evidence="11"/>
<keyword evidence="5 11" id="KW-0274">FAD</keyword>
<keyword evidence="4 11" id="KW-1000">Mitochondrion outer membrane</keyword>
<comment type="catalytic activity">
    <reaction evidence="10 11">
        <text>L-kynurenine + NADPH + O2 + H(+) = 3-hydroxy-L-kynurenine + NADP(+) + H2O</text>
        <dbReference type="Rhea" id="RHEA:20545"/>
        <dbReference type="ChEBI" id="CHEBI:15377"/>
        <dbReference type="ChEBI" id="CHEBI:15378"/>
        <dbReference type="ChEBI" id="CHEBI:15379"/>
        <dbReference type="ChEBI" id="CHEBI:57783"/>
        <dbReference type="ChEBI" id="CHEBI:57959"/>
        <dbReference type="ChEBI" id="CHEBI:58125"/>
        <dbReference type="ChEBI" id="CHEBI:58349"/>
        <dbReference type="EC" id="1.14.13.9"/>
    </reaction>
</comment>
<comment type="pathway">
    <text evidence="11">Cofactor biosynthesis; NAD(+) biosynthesis; quinolinate from L-kynurenine: step 1/3.</text>
</comment>
<dbReference type="PANTHER" id="PTHR46028">
    <property type="entry name" value="KYNURENINE 3-MONOOXYGENASE"/>
    <property type="match status" value="1"/>
</dbReference>
<reference evidence="14 15" key="1">
    <citation type="journal article" date="2018" name="Nat. Ecol. Evol.">
        <title>Pezizomycetes genomes reveal the molecular basis of ectomycorrhizal truffle lifestyle.</title>
        <authorList>
            <person name="Murat C."/>
            <person name="Payen T."/>
            <person name="Noel B."/>
            <person name="Kuo A."/>
            <person name="Morin E."/>
            <person name="Chen J."/>
            <person name="Kohler A."/>
            <person name="Krizsan K."/>
            <person name="Balestrini R."/>
            <person name="Da Silva C."/>
            <person name="Montanini B."/>
            <person name="Hainaut M."/>
            <person name="Levati E."/>
            <person name="Barry K.W."/>
            <person name="Belfiori B."/>
            <person name="Cichocki N."/>
            <person name="Clum A."/>
            <person name="Dockter R.B."/>
            <person name="Fauchery L."/>
            <person name="Guy J."/>
            <person name="Iotti M."/>
            <person name="Le Tacon F."/>
            <person name="Lindquist E.A."/>
            <person name="Lipzen A."/>
            <person name="Malagnac F."/>
            <person name="Mello A."/>
            <person name="Molinier V."/>
            <person name="Miyauchi S."/>
            <person name="Poulain J."/>
            <person name="Riccioni C."/>
            <person name="Rubini A."/>
            <person name="Sitrit Y."/>
            <person name="Splivallo R."/>
            <person name="Traeger S."/>
            <person name="Wang M."/>
            <person name="Zifcakova L."/>
            <person name="Wipf D."/>
            <person name="Zambonelli A."/>
            <person name="Paolocci F."/>
            <person name="Nowrousian M."/>
            <person name="Ottonello S."/>
            <person name="Baldrian P."/>
            <person name="Spatafora J.W."/>
            <person name="Henrissat B."/>
            <person name="Nagy L.G."/>
            <person name="Aury J.M."/>
            <person name="Wincker P."/>
            <person name="Grigoriev I.V."/>
            <person name="Bonfante P."/>
            <person name="Martin F.M."/>
        </authorList>
    </citation>
    <scope>NUCLEOTIDE SEQUENCE [LARGE SCALE GENOMIC DNA]</scope>
    <source>
        <strain evidence="14 15">RN42</strain>
    </source>
</reference>
<keyword evidence="11 12" id="KW-0472">Membrane</keyword>
<dbReference type="PANTHER" id="PTHR46028:SF2">
    <property type="entry name" value="KYNURENINE 3-MONOOXYGENASE"/>
    <property type="match status" value="1"/>
</dbReference>
<evidence type="ECO:0000256" key="7">
    <source>
        <dbReference type="ARBA" id="ARBA00023002"/>
    </source>
</evidence>
<dbReference type="GO" id="GO:0004502">
    <property type="term" value="F:kynurenine 3-monooxygenase activity"/>
    <property type="evidence" value="ECO:0007669"/>
    <property type="project" value="UniProtKB-UniRule"/>
</dbReference>
<accession>A0A3N4HJZ9</accession>
<dbReference type="GO" id="GO:0005741">
    <property type="term" value="C:mitochondrial outer membrane"/>
    <property type="evidence" value="ECO:0007669"/>
    <property type="project" value="UniProtKB-SubCell"/>
</dbReference>
<evidence type="ECO:0000313" key="15">
    <source>
        <dbReference type="Proteomes" id="UP000275078"/>
    </source>
</evidence>